<evidence type="ECO:0000259" key="9">
    <source>
        <dbReference type="Pfam" id="PF19053"/>
    </source>
</evidence>
<dbReference type="Pfam" id="PF08817">
    <property type="entry name" value="YukD"/>
    <property type="match status" value="1"/>
</dbReference>
<dbReference type="AlphaFoldDB" id="A0A3G8JIP6"/>
<feature type="transmembrane region" description="Helical" evidence="8">
    <location>
        <begin position="270"/>
        <end position="288"/>
    </location>
</feature>
<keyword evidence="3" id="KW-1003">Cell membrane</keyword>
<feature type="transmembrane region" description="Helical" evidence="8">
    <location>
        <begin position="425"/>
        <end position="445"/>
    </location>
</feature>
<sequence>MSTLDAQAMTARSPGQGHGAGARGDAGIEPELVRVSILGGNTQLDVGLPAALPIAALIPDVVAQIESRNPARRDPDDPDGADGRPYDRQNRWTLGLVGQEQIAPNRSLAESGIRDGDLLVLRSTRTGESPALFDDVVDAVARLNESHFASWSPTAARYAGHTVAILAAIAAAVSLGAFRSTSGAVWIAGLGALAAVALLTAGTIVARYYRDETSAAVLAAAAMPLVFVTGMLLTPGRFGSAHLTLGCALTLVAAVVSYRLTAVGPALHSAVTTATLLAGFGCAAELLLDATVPDVAAVLAAVGLLVVALAPRATIMLAKLPLPPVPTAGAAIDTEDIEPKPAIEGIGAIGAMALPKADALERRSFVANAYLTGIVAGTTLVSAVCAVLAAAPLTGFAPKTAAFAAIIAVVLCLRGRSHSDLAQAAFLIAGGSLALIALATGFAFGADNWPVIAFAVGMAMVAGALVLGVVAPRQEFSPVMRRSAEIIEYILVAIIVPLLLWILDLYRIVREI</sequence>
<accession>A0A3G8JIP6</accession>
<feature type="compositionally biased region" description="Basic and acidic residues" evidence="7">
    <location>
        <begin position="69"/>
        <end position="89"/>
    </location>
</feature>
<proteinExistence type="inferred from homology"/>
<evidence type="ECO:0000256" key="5">
    <source>
        <dbReference type="ARBA" id="ARBA00022989"/>
    </source>
</evidence>
<dbReference type="Gene3D" id="3.10.20.90">
    <property type="entry name" value="Phosphatidylinositol 3-kinase Catalytic Subunit, Chain A, domain 1"/>
    <property type="match status" value="1"/>
</dbReference>
<evidence type="ECO:0000256" key="7">
    <source>
        <dbReference type="SAM" id="MobiDB-lite"/>
    </source>
</evidence>
<feature type="transmembrane region" description="Helical" evidence="8">
    <location>
        <begin position="239"/>
        <end position="258"/>
    </location>
</feature>
<feature type="transmembrane region" description="Helical" evidence="8">
    <location>
        <begin position="396"/>
        <end position="413"/>
    </location>
</feature>
<dbReference type="RefSeq" id="WP_408609993.1">
    <property type="nucleotide sequence ID" value="NZ_CP033972.1"/>
</dbReference>
<keyword evidence="4 8" id="KW-0812">Transmembrane</keyword>
<evidence type="ECO:0000256" key="3">
    <source>
        <dbReference type="ARBA" id="ARBA00022475"/>
    </source>
</evidence>
<feature type="transmembrane region" description="Helical" evidence="8">
    <location>
        <begin position="184"/>
        <end position="206"/>
    </location>
</feature>
<dbReference type="InterPro" id="IPR044049">
    <property type="entry name" value="EccD_transm"/>
</dbReference>
<evidence type="ECO:0000256" key="2">
    <source>
        <dbReference type="ARBA" id="ARBA00006162"/>
    </source>
</evidence>
<dbReference type="NCBIfam" id="TIGR03920">
    <property type="entry name" value="T7SS_EccD"/>
    <property type="match status" value="1"/>
</dbReference>
<dbReference type="Proteomes" id="UP000271469">
    <property type="component" value="Chromosome"/>
</dbReference>
<keyword evidence="6 8" id="KW-0472">Membrane</keyword>
<organism evidence="10 11">
    <name type="scientific">Gordonia insulae</name>
    <dbReference type="NCBI Taxonomy" id="2420509"/>
    <lineage>
        <taxon>Bacteria</taxon>
        <taxon>Bacillati</taxon>
        <taxon>Actinomycetota</taxon>
        <taxon>Actinomycetes</taxon>
        <taxon>Mycobacteriales</taxon>
        <taxon>Gordoniaceae</taxon>
        <taxon>Gordonia</taxon>
    </lineage>
</organism>
<evidence type="ECO:0000313" key="10">
    <source>
        <dbReference type="EMBL" id="AZG44966.1"/>
    </source>
</evidence>
<feature type="region of interest" description="Disordered" evidence="7">
    <location>
        <begin position="1"/>
        <end position="25"/>
    </location>
</feature>
<keyword evidence="11" id="KW-1185">Reference proteome</keyword>
<dbReference type="InterPro" id="IPR006707">
    <property type="entry name" value="T7SS_EccD"/>
</dbReference>
<evidence type="ECO:0000256" key="8">
    <source>
        <dbReference type="SAM" id="Phobius"/>
    </source>
</evidence>
<name>A0A3G8JIP6_9ACTN</name>
<reference evidence="10 11" key="1">
    <citation type="submission" date="2018-11" db="EMBL/GenBank/DDBJ databases">
        <title>Gordonia insulae sp. nov., isolated from an island soil.</title>
        <authorList>
            <person name="Kim Y.S."/>
            <person name="Kim S.B."/>
        </authorList>
    </citation>
    <scope>NUCLEOTIDE SEQUENCE [LARGE SCALE GENOMIC DNA]</scope>
    <source>
        <strain evidence="10 11">MMS17-SY073</strain>
    </source>
</reference>
<evidence type="ECO:0000256" key="4">
    <source>
        <dbReference type="ARBA" id="ARBA00022692"/>
    </source>
</evidence>
<feature type="region of interest" description="Disordered" evidence="7">
    <location>
        <begin position="67"/>
        <end position="89"/>
    </location>
</feature>
<comment type="similarity">
    <text evidence="2">Belongs to the EccD/Snm4 family.</text>
</comment>
<feature type="transmembrane region" description="Helical" evidence="8">
    <location>
        <begin position="369"/>
        <end position="390"/>
    </location>
</feature>
<dbReference type="EMBL" id="CP033972">
    <property type="protein sequence ID" value="AZG44966.1"/>
    <property type="molecule type" value="Genomic_DNA"/>
</dbReference>
<feature type="transmembrane region" description="Helical" evidence="8">
    <location>
        <begin position="213"/>
        <end position="233"/>
    </location>
</feature>
<protein>
    <submittedName>
        <fullName evidence="10">ESX-1 secretion system protein EccD1</fullName>
    </submittedName>
</protein>
<dbReference type="GO" id="GO:0005886">
    <property type="term" value="C:plasma membrane"/>
    <property type="evidence" value="ECO:0007669"/>
    <property type="project" value="UniProtKB-SubCell"/>
</dbReference>
<gene>
    <name evidence="10" type="primary">eccD1</name>
    <name evidence="10" type="ORF">D7316_01558</name>
</gene>
<dbReference type="InterPro" id="IPR024962">
    <property type="entry name" value="YukD-like"/>
</dbReference>
<dbReference type="KEGG" id="gom:D7316_01558"/>
<evidence type="ECO:0000256" key="6">
    <source>
        <dbReference type="ARBA" id="ARBA00023136"/>
    </source>
</evidence>
<dbReference type="PIRSF" id="PIRSF017804">
    <property type="entry name" value="Secretion_EccD1"/>
    <property type="match status" value="1"/>
</dbReference>
<feature type="transmembrane region" description="Helical" evidence="8">
    <location>
        <begin position="158"/>
        <end position="178"/>
    </location>
</feature>
<evidence type="ECO:0000313" key="11">
    <source>
        <dbReference type="Proteomes" id="UP000271469"/>
    </source>
</evidence>
<evidence type="ECO:0000256" key="1">
    <source>
        <dbReference type="ARBA" id="ARBA00004651"/>
    </source>
</evidence>
<feature type="transmembrane region" description="Helical" evidence="8">
    <location>
        <begin position="294"/>
        <end position="311"/>
    </location>
</feature>
<dbReference type="Pfam" id="PF19053">
    <property type="entry name" value="EccD"/>
    <property type="match status" value="1"/>
</dbReference>
<feature type="transmembrane region" description="Helical" evidence="8">
    <location>
        <begin position="451"/>
        <end position="471"/>
    </location>
</feature>
<feature type="transmembrane region" description="Helical" evidence="8">
    <location>
        <begin position="483"/>
        <end position="503"/>
    </location>
</feature>
<feature type="domain" description="EccD-like transmembrane" evidence="9">
    <location>
        <begin position="157"/>
        <end position="511"/>
    </location>
</feature>
<comment type="subcellular location">
    <subcellularLocation>
        <location evidence="1">Cell membrane</location>
        <topology evidence="1">Multi-pass membrane protein</topology>
    </subcellularLocation>
</comment>
<keyword evidence="5 8" id="KW-1133">Transmembrane helix</keyword>